<dbReference type="Gene3D" id="3.40.33.10">
    <property type="entry name" value="CAP"/>
    <property type="match status" value="2"/>
</dbReference>
<protein>
    <recommendedName>
        <fullName evidence="1">SCP domain-containing protein</fullName>
    </recommendedName>
</protein>
<keyword evidence="3" id="KW-1185">Reference proteome</keyword>
<dbReference type="Pfam" id="PF00188">
    <property type="entry name" value="CAP"/>
    <property type="match status" value="1"/>
</dbReference>
<feature type="non-terminal residue" evidence="2">
    <location>
        <position position="317"/>
    </location>
</feature>
<dbReference type="InterPro" id="IPR035940">
    <property type="entry name" value="CAP_sf"/>
</dbReference>
<feature type="domain" description="SCP" evidence="1">
    <location>
        <begin position="11"/>
        <end position="170"/>
    </location>
</feature>
<evidence type="ECO:0000259" key="1">
    <source>
        <dbReference type="SMART" id="SM00198"/>
    </source>
</evidence>
<name>A0A3P7JI91_STRVU</name>
<evidence type="ECO:0000313" key="2">
    <source>
        <dbReference type="EMBL" id="VDM75877.1"/>
    </source>
</evidence>
<dbReference type="Proteomes" id="UP000270094">
    <property type="component" value="Unassembled WGS sequence"/>
</dbReference>
<dbReference type="OrthoDB" id="5849517at2759"/>
<dbReference type="InterPro" id="IPR014044">
    <property type="entry name" value="CAP_dom"/>
</dbReference>
<proteinExistence type="predicted"/>
<sequence length="317" mass="34412">FGCSNSGITDAARLLFLNAHNEARLSVAQGLEPNKCGLLGPAKNMYKLQWDCDLEQQAQSYISNCPSALGSFSGYSQNLIRYTGIFTNPLSNVAAAVNGWWSAVRKYGSTDPDNKYVNSKTSKQFGLLYGSTFQMVHGKTTGIGCAYKVCPLTLYLTVTCLYNKIGYYTNGVMWENGAPCTSAADCTTYAGSTCSGGLCVKELEESGRSRVANGLEPDALGGNAPKASQMLKMLVTSKIHRGPNSIKVYDCDVEASAIQHSRKCVYEHSASTDRPGLGENLYMTSALNVDKVTTAAENPFSSLFQSSQLWWDELKDY</sequence>
<reference evidence="2 3" key="1">
    <citation type="submission" date="2018-11" db="EMBL/GenBank/DDBJ databases">
        <authorList>
            <consortium name="Pathogen Informatics"/>
        </authorList>
    </citation>
    <scope>NUCLEOTIDE SEQUENCE [LARGE SCALE GENOMIC DNA]</scope>
</reference>
<accession>A0A3P7JI91</accession>
<dbReference type="EMBL" id="UYYB01095964">
    <property type="protein sequence ID" value="VDM75877.1"/>
    <property type="molecule type" value="Genomic_DNA"/>
</dbReference>
<dbReference type="PANTHER" id="PTHR10334">
    <property type="entry name" value="CYSTEINE-RICH SECRETORY PROTEIN-RELATED"/>
    <property type="match status" value="1"/>
</dbReference>
<feature type="non-terminal residue" evidence="2">
    <location>
        <position position="1"/>
    </location>
</feature>
<dbReference type="SMART" id="SM00198">
    <property type="entry name" value="SCP"/>
    <property type="match status" value="1"/>
</dbReference>
<dbReference type="SUPFAM" id="SSF55797">
    <property type="entry name" value="PR-1-like"/>
    <property type="match status" value="2"/>
</dbReference>
<dbReference type="CDD" id="cd05380">
    <property type="entry name" value="CAP_euk"/>
    <property type="match status" value="2"/>
</dbReference>
<evidence type="ECO:0000313" key="3">
    <source>
        <dbReference type="Proteomes" id="UP000270094"/>
    </source>
</evidence>
<gene>
    <name evidence="2" type="ORF">SVUK_LOCUS10875</name>
</gene>
<dbReference type="InterPro" id="IPR001283">
    <property type="entry name" value="CRISP-related"/>
</dbReference>
<dbReference type="AlphaFoldDB" id="A0A3P7JI91"/>
<organism evidence="2 3">
    <name type="scientific">Strongylus vulgaris</name>
    <name type="common">Blood worm</name>
    <dbReference type="NCBI Taxonomy" id="40348"/>
    <lineage>
        <taxon>Eukaryota</taxon>
        <taxon>Metazoa</taxon>
        <taxon>Ecdysozoa</taxon>
        <taxon>Nematoda</taxon>
        <taxon>Chromadorea</taxon>
        <taxon>Rhabditida</taxon>
        <taxon>Rhabditina</taxon>
        <taxon>Rhabditomorpha</taxon>
        <taxon>Strongyloidea</taxon>
        <taxon>Strongylidae</taxon>
        <taxon>Strongylus</taxon>
    </lineage>
</organism>